<comment type="caution">
    <text evidence="2">The sequence shown here is derived from an EMBL/GenBank/DDBJ whole genome shotgun (WGS) entry which is preliminary data.</text>
</comment>
<dbReference type="AlphaFoldDB" id="A0AAD5UTW9"/>
<evidence type="ECO:0000313" key="2">
    <source>
        <dbReference type="EMBL" id="KAJ3477702.1"/>
    </source>
</evidence>
<dbReference type="EMBL" id="JANAWD010000572">
    <property type="protein sequence ID" value="KAJ3477702.1"/>
    <property type="molecule type" value="Genomic_DNA"/>
</dbReference>
<evidence type="ECO:0000313" key="3">
    <source>
        <dbReference type="Proteomes" id="UP001212997"/>
    </source>
</evidence>
<proteinExistence type="predicted"/>
<name>A0AAD5UTW9_9APHY</name>
<evidence type="ECO:0000256" key="1">
    <source>
        <dbReference type="SAM" id="MobiDB-lite"/>
    </source>
</evidence>
<protein>
    <recommendedName>
        <fullName evidence="4">RING-type domain-containing protein</fullName>
    </recommendedName>
</protein>
<organism evidence="2 3">
    <name type="scientific">Meripilus lineatus</name>
    <dbReference type="NCBI Taxonomy" id="2056292"/>
    <lineage>
        <taxon>Eukaryota</taxon>
        <taxon>Fungi</taxon>
        <taxon>Dikarya</taxon>
        <taxon>Basidiomycota</taxon>
        <taxon>Agaricomycotina</taxon>
        <taxon>Agaricomycetes</taxon>
        <taxon>Polyporales</taxon>
        <taxon>Meripilaceae</taxon>
        <taxon>Meripilus</taxon>
    </lineage>
</organism>
<sequence length="527" mass="57648">MVQLPQHDELEDLLSYIAGMNLKEIDTLQARTSDPSGDSTLSDEELARLLFAQEAEGLLNITKDYTTGSSHRHSLLEELTAMETAARYDREVALAISEGRPTPPPPISKGSRPFVIEIVYPGSDSESDSASSGRPSSLSSHSEDSQFADEDPFLDKCAPTEPQDEVSSLGVDSEPNIEREECTVCCDTVDIGDLYFAPCGHPFDIGCLQELFRKATADESLYPPSCCSVSISLHEVRHYFEEQFNETYEKKSREFSTKNLSHKIWGGSQSKVATDAVYTYKLNTEPSCVLRRITVGISGMVWLCSRARSEAPCIGLTSGAYCLSFSSSNLILVSFTYMQDAGHLLSYLNLRFKPPMPLVFAQVVAVLVFLQLVACSQAAGVLRNITIDNQDSACIYSSGWDIGRAEDVTNGGYLYATDPGEYLFIDLPANTTSLFFQGLRGHADFIACLDCDTPVGEQTVVVNESFEDSSSVGVSETLFSMTAIDPSRLHTLLVTNLGDLTSGVTFDHLVVTVLEGNVVLSGWDHRI</sequence>
<reference evidence="2" key="1">
    <citation type="submission" date="2022-07" db="EMBL/GenBank/DDBJ databases">
        <title>Genome Sequence of Physisporinus lineatus.</title>
        <authorList>
            <person name="Buettner E."/>
        </authorList>
    </citation>
    <scope>NUCLEOTIDE SEQUENCE</scope>
    <source>
        <strain evidence="2">VT162</strain>
    </source>
</reference>
<feature type="region of interest" description="Disordered" evidence="1">
    <location>
        <begin position="122"/>
        <end position="174"/>
    </location>
</feature>
<dbReference type="Proteomes" id="UP001212997">
    <property type="component" value="Unassembled WGS sequence"/>
</dbReference>
<dbReference type="SUPFAM" id="SSF57850">
    <property type="entry name" value="RING/U-box"/>
    <property type="match status" value="1"/>
</dbReference>
<gene>
    <name evidence="2" type="ORF">NLI96_g10287</name>
</gene>
<evidence type="ECO:0008006" key="4">
    <source>
        <dbReference type="Google" id="ProtNLM"/>
    </source>
</evidence>
<accession>A0AAD5UTW9</accession>
<feature type="compositionally biased region" description="Low complexity" evidence="1">
    <location>
        <begin position="128"/>
        <end position="140"/>
    </location>
</feature>
<keyword evidence="3" id="KW-1185">Reference proteome</keyword>